<accession>A0ABP9K503</accession>
<dbReference type="InterPro" id="IPR050855">
    <property type="entry name" value="NDM-1-like"/>
</dbReference>
<dbReference type="Gene3D" id="3.60.15.10">
    <property type="entry name" value="Ribonuclease Z/Hydroxyacylglutathione hydrolase-like"/>
    <property type="match status" value="1"/>
</dbReference>
<evidence type="ECO:0000313" key="2">
    <source>
        <dbReference type="EMBL" id="GAA5051095.1"/>
    </source>
</evidence>
<dbReference type="InterPro" id="IPR036866">
    <property type="entry name" value="RibonucZ/Hydroxyglut_hydro"/>
</dbReference>
<dbReference type="SMART" id="SM00849">
    <property type="entry name" value="Lactamase_B"/>
    <property type="match status" value="1"/>
</dbReference>
<reference evidence="3" key="1">
    <citation type="journal article" date="2019" name="Int. J. Syst. Evol. Microbiol.">
        <title>The Global Catalogue of Microorganisms (GCM) 10K type strain sequencing project: providing services to taxonomists for standard genome sequencing and annotation.</title>
        <authorList>
            <consortium name="The Broad Institute Genomics Platform"/>
            <consortium name="The Broad Institute Genome Sequencing Center for Infectious Disease"/>
            <person name="Wu L."/>
            <person name="Ma J."/>
        </authorList>
    </citation>
    <scope>NUCLEOTIDE SEQUENCE [LARGE SCALE GENOMIC DNA]</scope>
    <source>
        <strain evidence="3">JCM 18014</strain>
    </source>
</reference>
<dbReference type="PANTHER" id="PTHR42951:SF17">
    <property type="entry name" value="METALLO-BETA-LACTAMASE DOMAIN-CONTAINING PROTEIN"/>
    <property type="match status" value="1"/>
</dbReference>
<gene>
    <name evidence="2" type="primary">blaCAU</name>
    <name evidence="2" type="ORF">GCM10023208_10590</name>
</gene>
<sequence length="301" mass="32342">MASLSLAACVAPQPPVPRTSAATLEAARANADDGSAWAQECADWDEWDKRAQPFRVYGDTYHVGTCGISAVLVAGPEGHVLIDSGTRNGARVVLSNIRTLGFQPQNLRGVLTSHEHFDHVGGLWWVHQNTGAPIYTSPEALEVIESGEEHPEDPQFGMHDPMHPVPRAVVSAITPGTPIGIAELTFTPVATPGHTPGALTWQWESCEAGYCKSVVYADSLSAISADKYRFTDHPDYVQAFRDGLARLAALDCDILLTPHPSASGMRDKVLASDWQSGMTCAAYAADRLAVLEERLAMEAAQ</sequence>
<dbReference type="Proteomes" id="UP001500518">
    <property type="component" value="Unassembled WGS sequence"/>
</dbReference>
<proteinExistence type="predicted"/>
<dbReference type="SUPFAM" id="SSF56281">
    <property type="entry name" value="Metallo-hydrolase/oxidoreductase"/>
    <property type="match status" value="1"/>
</dbReference>
<dbReference type="EMBL" id="BAABHV010000009">
    <property type="protein sequence ID" value="GAA5051095.1"/>
    <property type="molecule type" value="Genomic_DNA"/>
</dbReference>
<keyword evidence="3" id="KW-1185">Reference proteome</keyword>
<comment type="caution">
    <text evidence="2">The sequence shown here is derived from an EMBL/GenBank/DDBJ whole genome shotgun (WGS) entry which is preliminary data.</text>
</comment>
<evidence type="ECO:0000259" key="1">
    <source>
        <dbReference type="SMART" id="SM00849"/>
    </source>
</evidence>
<feature type="domain" description="Metallo-beta-lactamase" evidence="1">
    <location>
        <begin position="67"/>
        <end position="259"/>
    </location>
</feature>
<dbReference type="Pfam" id="PF00753">
    <property type="entry name" value="Lactamase_B"/>
    <property type="match status" value="1"/>
</dbReference>
<organism evidence="2 3">
    <name type="scientific">Erythrobacter westpacificensis</name>
    <dbReference type="NCBI Taxonomy" id="1055231"/>
    <lineage>
        <taxon>Bacteria</taxon>
        <taxon>Pseudomonadati</taxon>
        <taxon>Pseudomonadota</taxon>
        <taxon>Alphaproteobacteria</taxon>
        <taxon>Sphingomonadales</taxon>
        <taxon>Erythrobacteraceae</taxon>
        <taxon>Erythrobacter/Porphyrobacter group</taxon>
        <taxon>Erythrobacter</taxon>
    </lineage>
</organism>
<dbReference type="PANTHER" id="PTHR42951">
    <property type="entry name" value="METALLO-BETA-LACTAMASE DOMAIN-CONTAINING"/>
    <property type="match status" value="1"/>
</dbReference>
<evidence type="ECO:0000313" key="3">
    <source>
        <dbReference type="Proteomes" id="UP001500518"/>
    </source>
</evidence>
<name>A0ABP9K503_9SPHN</name>
<dbReference type="NCBIfam" id="NF033105">
    <property type="entry name" value="bla_subclass_B3"/>
    <property type="match status" value="1"/>
</dbReference>
<protein>
    <submittedName>
        <fullName evidence="2">CAU/MBL1b family subclass B3 metallo-beta-lactamase</fullName>
    </submittedName>
</protein>
<dbReference type="InterPro" id="IPR001279">
    <property type="entry name" value="Metallo-B-lactamas"/>
</dbReference>